<dbReference type="PANTHER" id="PTHR11017">
    <property type="entry name" value="LEUCINE-RICH REPEAT-CONTAINING PROTEIN"/>
    <property type="match status" value="1"/>
</dbReference>
<dbReference type="GO" id="GO:0051707">
    <property type="term" value="P:response to other organism"/>
    <property type="evidence" value="ECO:0007669"/>
    <property type="project" value="UniProtKB-ARBA"/>
</dbReference>
<evidence type="ECO:0000256" key="2">
    <source>
        <dbReference type="ARBA" id="ARBA00022737"/>
    </source>
</evidence>
<dbReference type="GO" id="GO:0043531">
    <property type="term" value="F:ADP binding"/>
    <property type="evidence" value="ECO:0007669"/>
    <property type="project" value="InterPro"/>
</dbReference>
<feature type="domain" description="TIR" evidence="4">
    <location>
        <begin position="14"/>
        <end position="178"/>
    </location>
</feature>
<dbReference type="SUPFAM" id="SSF52200">
    <property type="entry name" value="Toll/Interleukin receptor TIR domain"/>
    <property type="match status" value="1"/>
</dbReference>
<keyword evidence="2" id="KW-0677">Repeat</keyword>
<reference evidence="5 6" key="1">
    <citation type="journal article" date="2021" name="Nat. Plants">
        <title>The Taxus genome provides insights into paclitaxel biosynthesis.</title>
        <authorList>
            <person name="Xiong X."/>
            <person name="Gou J."/>
            <person name="Liao Q."/>
            <person name="Li Y."/>
            <person name="Zhou Q."/>
            <person name="Bi G."/>
            <person name="Li C."/>
            <person name="Du R."/>
            <person name="Wang X."/>
            <person name="Sun T."/>
            <person name="Guo L."/>
            <person name="Liang H."/>
            <person name="Lu P."/>
            <person name="Wu Y."/>
            <person name="Zhang Z."/>
            <person name="Ro D.K."/>
            <person name="Shang Y."/>
            <person name="Huang S."/>
            <person name="Yan J."/>
        </authorList>
    </citation>
    <scope>NUCLEOTIDE SEQUENCE [LARGE SCALE GENOMIC DNA]</scope>
    <source>
        <strain evidence="5">Ta-2019</strain>
    </source>
</reference>
<organism evidence="5 6">
    <name type="scientific">Taxus chinensis</name>
    <name type="common">Chinese yew</name>
    <name type="synonym">Taxus wallichiana var. chinensis</name>
    <dbReference type="NCBI Taxonomy" id="29808"/>
    <lineage>
        <taxon>Eukaryota</taxon>
        <taxon>Viridiplantae</taxon>
        <taxon>Streptophyta</taxon>
        <taxon>Embryophyta</taxon>
        <taxon>Tracheophyta</taxon>
        <taxon>Spermatophyta</taxon>
        <taxon>Pinopsida</taxon>
        <taxon>Pinidae</taxon>
        <taxon>Conifers II</taxon>
        <taxon>Cupressales</taxon>
        <taxon>Taxaceae</taxon>
        <taxon>Taxus</taxon>
    </lineage>
</organism>
<dbReference type="SUPFAM" id="SSF52540">
    <property type="entry name" value="P-loop containing nucleoside triphosphate hydrolases"/>
    <property type="match status" value="1"/>
</dbReference>
<evidence type="ECO:0000256" key="3">
    <source>
        <dbReference type="ARBA" id="ARBA00022821"/>
    </source>
</evidence>
<sequence>MDTTSTASTSAKMVCWDIFVNHRGIDVKPTLASNIYDTLDFMGLRAFLDVEAFKAGDGIPVEIQQAMATASLHIAIFSPNYAQSPLCLDELSFMIKTGTKIIPIFYNVKPSDLRWTDQGIYADAFSEHEKKGKYDPGKLRGWKEALHVISFLSGYEVNKNEDEGILVKKIVDHVLRFKKKFPVKVAKHPVGLDELVQDFERATLQSAESHSDVKIVGIVGMGGIGKTTLAKELFNRKRSSFNRRSIIFDVRDSAARNALHKKQEKLLNDLGVNHWPVDCVEEGNRVLRNLVGSIRALIVLDDVGHVDQLNALWPITDILGADSLVIVTTREMGVLTSRNISAIYKIPELSMFHSIELFNRYAFSQPSAPPAYEGLVELFTKFCGGLPLSLKVVGSQLYGRSMDYWESQLHKFAGILPTDIKQMLRISYDALDEKEQQMFLDVACFFIGEQKKLAFQVWDGSGWSSLRSFETLANKCLVDLDERNRIRMHDHLRDMGREMASELSPYRVWYPDQTLNIQISEEVSFSFHRFHMRLHSKFKQFLFSFSSSVFYLSSVQRKKIRGVMATTTAYNGDTTDYKYSSCGPRFRGFRKLMGISSREPEGLRRSVGLDLLVVRGDDFSQEFAQLSEDLIWLRWFECHHRSLPSWLFLRNLRVLELHKPTALEELWEPEALPVQLRELHITSARSLKTFPNSIGQLKHLKKVTLRGDPAGKMSVIEELPEGLCSLTSLKYLEIRHCKKLSSLPSRFGELTSLKHIDLLGCRELRMLPASFKQLRLLRYLDLTDCKMLSIRSDILENITALKTLTFFRYKDLKEMPHEATNRASLKELTDVGSAHQLRNQAYVCGCAESHQITNQTRELIICKSIQKFLKSIGQLQQLEIIVVDGCVNTSLKALPEDICDLKALRHLTLRWCRSLTSLPRQFGNLKSLQHLDLSFCNQLRDLPYSFKQFELLQYLDFEGCSNLVIPPCI</sequence>
<evidence type="ECO:0000313" key="5">
    <source>
        <dbReference type="EMBL" id="KAH9288994.1"/>
    </source>
</evidence>
<dbReference type="GO" id="GO:0007165">
    <property type="term" value="P:signal transduction"/>
    <property type="evidence" value="ECO:0007669"/>
    <property type="project" value="InterPro"/>
</dbReference>
<dbReference type="Pfam" id="PF23282">
    <property type="entry name" value="WHD_ROQ1"/>
    <property type="match status" value="1"/>
</dbReference>
<dbReference type="Gene3D" id="3.40.50.10140">
    <property type="entry name" value="Toll/interleukin-1 receptor homology (TIR) domain"/>
    <property type="match status" value="1"/>
</dbReference>
<dbReference type="InterPro" id="IPR002182">
    <property type="entry name" value="NB-ARC"/>
</dbReference>
<dbReference type="InterPro" id="IPR044974">
    <property type="entry name" value="Disease_R_plants"/>
</dbReference>
<dbReference type="Pfam" id="PF01582">
    <property type="entry name" value="TIR"/>
    <property type="match status" value="1"/>
</dbReference>
<dbReference type="InterPro" id="IPR035897">
    <property type="entry name" value="Toll_tir_struct_dom_sf"/>
</dbReference>
<evidence type="ECO:0000259" key="4">
    <source>
        <dbReference type="PROSITE" id="PS50104"/>
    </source>
</evidence>
<dbReference type="OMA" id="REDQGQM"/>
<dbReference type="InterPro" id="IPR000157">
    <property type="entry name" value="TIR_dom"/>
</dbReference>
<accession>A0AA38C2W0</accession>
<dbReference type="Gene3D" id="1.10.8.430">
    <property type="entry name" value="Helical domain of apoptotic protease-activating factors"/>
    <property type="match status" value="1"/>
</dbReference>
<name>A0AA38C2W0_TAXCH</name>
<dbReference type="SUPFAM" id="SSF46785">
    <property type="entry name" value="Winged helix' DNA-binding domain"/>
    <property type="match status" value="1"/>
</dbReference>
<dbReference type="GO" id="GO:0006952">
    <property type="term" value="P:defense response"/>
    <property type="evidence" value="ECO:0007669"/>
    <property type="project" value="UniProtKB-KW"/>
</dbReference>
<keyword evidence="1" id="KW-0433">Leucine-rich repeat</keyword>
<dbReference type="Pfam" id="PF23598">
    <property type="entry name" value="LRR_14"/>
    <property type="match status" value="2"/>
</dbReference>
<dbReference type="Gene3D" id="3.80.10.10">
    <property type="entry name" value="Ribonuclease Inhibitor"/>
    <property type="match status" value="2"/>
</dbReference>
<evidence type="ECO:0000256" key="1">
    <source>
        <dbReference type="ARBA" id="ARBA00022614"/>
    </source>
</evidence>
<dbReference type="Pfam" id="PF00931">
    <property type="entry name" value="NB-ARC"/>
    <property type="match status" value="1"/>
</dbReference>
<dbReference type="Proteomes" id="UP000824469">
    <property type="component" value="Unassembled WGS sequence"/>
</dbReference>
<dbReference type="AlphaFoldDB" id="A0AA38C2W0"/>
<dbReference type="InterPro" id="IPR027417">
    <property type="entry name" value="P-loop_NTPase"/>
</dbReference>
<dbReference type="InterPro" id="IPR032675">
    <property type="entry name" value="LRR_dom_sf"/>
</dbReference>
<dbReference type="SUPFAM" id="SSF52058">
    <property type="entry name" value="L domain-like"/>
    <property type="match status" value="1"/>
</dbReference>
<dbReference type="InterPro" id="IPR036390">
    <property type="entry name" value="WH_DNA-bd_sf"/>
</dbReference>
<keyword evidence="3" id="KW-0611">Plant defense</keyword>
<dbReference type="PANTHER" id="PTHR11017:SF385">
    <property type="entry name" value="DISEASE RESISTANCE PROTEIN (TIR-NBS-LRR CLASS)-RELATED"/>
    <property type="match status" value="1"/>
</dbReference>
<gene>
    <name evidence="5" type="ORF">KI387_033111</name>
</gene>
<dbReference type="InterPro" id="IPR055414">
    <property type="entry name" value="LRR_R13L4/SHOC2-like"/>
</dbReference>
<dbReference type="InterPro" id="IPR042197">
    <property type="entry name" value="Apaf_helical"/>
</dbReference>
<comment type="caution">
    <text evidence="5">The sequence shown here is derived from an EMBL/GenBank/DDBJ whole genome shotgun (WGS) entry which is preliminary data.</text>
</comment>
<dbReference type="EMBL" id="JAHRHJ020003813">
    <property type="protein sequence ID" value="KAH9288994.1"/>
    <property type="molecule type" value="Genomic_DNA"/>
</dbReference>
<keyword evidence="6" id="KW-1185">Reference proteome</keyword>
<dbReference type="Gene3D" id="3.40.50.300">
    <property type="entry name" value="P-loop containing nucleotide triphosphate hydrolases"/>
    <property type="match status" value="1"/>
</dbReference>
<protein>
    <recommendedName>
        <fullName evidence="4">TIR domain-containing protein</fullName>
    </recommendedName>
</protein>
<dbReference type="PROSITE" id="PS50104">
    <property type="entry name" value="TIR"/>
    <property type="match status" value="1"/>
</dbReference>
<evidence type="ECO:0000313" key="6">
    <source>
        <dbReference type="Proteomes" id="UP000824469"/>
    </source>
</evidence>
<dbReference type="PRINTS" id="PR00364">
    <property type="entry name" value="DISEASERSIST"/>
</dbReference>
<dbReference type="InterPro" id="IPR058192">
    <property type="entry name" value="WHD_ROQ1-like"/>
</dbReference>
<proteinExistence type="predicted"/>
<dbReference type="SMART" id="SM00255">
    <property type="entry name" value="TIR"/>
    <property type="match status" value="1"/>
</dbReference>